<accession>A0A7W9E2A1</accession>
<dbReference type="EMBL" id="JACHCE010000011">
    <property type="protein sequence ID" value="MBB5639099.1"/>
    <property type="molecule type" value="Genomic_DNA"/>
</dbReference>
<name>A0A7W9E2A1_9SPHI</name>
<proteinExistence type="predicted"/>
<evidence type="ECO:0000313" key="2">
    <source>
        <dbReference type="Proteomes" id="UP000537204"/>
    </source>
</evidence>
<comment type="caution">
    <text evidence="1">The sequence shown here is derived from an EMBL/GenBank/DDBJ whole genome shotgun (WGS) entry which is preliminary data.</text>
</comment>
<organism evidence="1 2">
    <name type="scientific">Pedobacter cryoconitis</name>
    <dbReference type="NCBI Taxonomy" id="188932"/>
    <lineage>
        <taxon>Bacteria</taxon>
        <taxon>Pseudomonadati</taxon>
        <taxon>Bacteroidota</taxon>
        <taxon>Sphingobacteriia</taxon>
        <taxon>Sphingobacteriales</taxon>
        <taxon>Sphingobacteriaceae</taxon>
        <taxon>Pedobacter</taxon>
    </lineage>
</organism>
<gene>
    <name evidence="1" type="ORF">HDE68_005037</name>
</gene>
<sequence>MNRKLKHILKVLAIILTAASTNEATPLIKISIKEQN</sequence>
<protein>
    <submittedName>
        <fullName evidence="1">Uncharacterized protein</fullName>
    </submittedName>
</protein>
<dbReference type="AlphaFoldDB" id="A0A7W9E2A1"/>
<dbReference type="Proteomes" id="UP000537204">
    <property type="component" value="Unassembled WGS sequence"/>
</dbReference>
<evidence type="ECO:0000313" key="1">
    <source>
        <dbReference type="EMBL" id="MBB5639099.1"/>
    </source>
</evidence>
<reference evidence="1 2" key="1">
    <citation type="submission" date="2020-08" db="EMBL/GenBank/DDBJ databases">
        <title>Genomic Encyclopedia of Type Strains, Phase IV (KMG-V): Genome sequencing to study the core and pangenomes of soil and plant-associated prokaryotes.</title>
        <authorList>
            <person name="Whitman W."/>
        </authorList>
    </citation>
    <scope>NUCLEOTIDE SEQUENCE [LARGE SCALE GENOMIC DNA]</scope>
    <source>
        <strain evidence="1 2">S3M1</strain>
    </source>
</reference>